<proteinExistence type="predicted"/>
<organism evidence="2 3">
    <name type="scientific">Elsinoe batatas</name>
    <dbReference type="NCBI Taxonomy" id="2601811"/>
    <lineage>
        <taxon>Eukaryota</taxon>
        <taxon>Fungi</taxon>
        <taxon>Dikarya</taxon>
        <taxon>Ascomycota</taxon>
        <taxon>Pezizomycotina</taxon>
        <taxon>Dothideomycetes</taxon>
        <taxon>Dothideomycetidae</taxon>
        <taxon>Myriangiales</taxon>
        <taxon>Elsinoaceae</taxon>
        <taxon>Elsinoe</taxon>
    </lineage>
</organism>
<gene>
    <name evidence="2" type="ORF">KVT40_001108</name>
</gene>
<sequence>MPTTDDRKEHFAKKRLTFILVAFIVGVLCSTHPRKYFQEAGYGPQPKDDKKDKSKDKGKKRPRRPARPEEELWSPPQQVRFKQVTQPRTSRMPRRRYSDSDTGLPRHRPGRHDPMDFYQDQDQ</sequence>
<evidence type="ECO:0000313" key="3">
    <source>
        <dbReference type="Proteomes" id="UP000809789"/>
    </source>
</evidence>
<dbReference type="OrthoDB" id="5596395at2759"/>
<evidence type="ECO:0000313" key="2">
    <source>
        <dbReference type="EMBL" id="KAG8631968.1"/>
    </source>
</evidence>
<reference evidence="2" key="1">
    <citation type="submission" date="2021-07" db="EMBL/GenBank/DDBJ databases">
        <title>Elsinoe batatas strain:CRI-CJ2 Genome sequencing and assembly.</title>
        <authorList>
            <person name="Huang L."/>
        </authorList>
    </citation>
    <scope>NUCLEOTIDE SEQUENCE</scope>
    <source>
        <strain evidence="2">CRI-CJ2</strain>
    </source>
</reference>
<dbReference type="AlphaFoldDB" id="A0A8K0LC81"/>
<feature type="compositionally biased region" description="Basic and acidic residues" evidence="1">
    <location>
        <begin position="46"/>
        <end position="55"/>
    </location>
</feature>
<accession>A0A8K0LC81</accession>
<keyword evidence="3" id="KW-1185">Reference proteome</keyword>
<dbReference type="EMBL" id="JAESVG020000001">
    <property type="protein sequence ID" value="KAG8631968.1"/>
    <property type="molecule type" value="Genomic_DNA"/>
</dbReference>
<comment type="caution">
    <text evidence="2">The sequence shown here is derived from an EMBL/GenBank/DDBJ whole genome shotgun (WGS) entry which is preliminary data.</text>
</comment>
<feature type="region of interest" description="Disordered" evidence="1">
    <location>
        <begin position="37"/>
        <end position="123"/>
    </location>
</feature>
<name>A0A8K0LC81_9PEZI</name>
<feature type="compositionally biased region" description="Basic residues" evidence="1">
    <location>
        <begin position="56"/>
        <end position="65"/>
    </location>
</feature>
<evidence type="ECO:0000256" key="1">
    <source>
        <dbReference type="SAM" id="MobiDB-lite"/>
    </source>
</evidence>
<dbReference type="Proteomes" id="UP000809789">
    <property type="component" value="Unassembled WGS sequence"/>
</dbReference>
<protein>
    <submittedName>
        <fullName evidence="2">Uncharacterized protein</fullName>
    </submittedName>
</protein>